<dbReference type="GO" id="GO:0007064">
    <property type="term" value="P:mitotic sister chromatid cohesion"/>
    <property type="evidence" value="ECO:0007669"/>
    <property type="project" value="TreeGrafter"/>
</dbReference>
<dbReference type="GO" id="GO:0008080">
    <property type="term" value="F:N-acetyltransferase activity"/>
    <property type="evidence" value="ECO:0007669"/>
    <property type="project" value="TreeGrafter"/>
</dbReference>
<feature type="domain" description="N-acetyltransferase" evidence="1">
    <location>
        <begin position="16"/>
        <end position="160"/>
    </location>
</feature>
<dbReference type="AlphaFoldDB" id="G0EFC5"/>
<accession>G0EFC5</accession>
<dbReference type="Pfam" id="PF00583">
    <property type="entry name" value="Acetyltransf_1"/>
    <property type="match status" value="1"/>
</dbReference>
<dbReference type="GO" id="GO:0031415">
    <property type="term" value="C:NatA complex"/>
    <property type="evidence" value="ECO:0007669"/>
    <property type="project" value="TreeGrafter"/>
</dbReference>
<dbReference type="PROSITE" id="PS51186">
    <property type="entry name" value="GNAT"/>
    <property type="match status" value="1"/>
</dbReference>
<dbReference type="Gene3D" id="3.40.630.30">
    <property type="match status" value="1"/>
</dbReference>
<evidence type="ECO:0000313" key="2">
    <source>
        <dbReference type="EMBL" id="AEM38168.1"/>
    </source>
</evidence>
<dbReference type="InterPro" id="IPR051556">
    <property type="entry name" value="N-term/lysine_N-AcTrnsfr"/>
</dbReference>
<protein>
    <submittedName>
        <fullName evidence="2">GCN5-related N-acetyltransferase</fullName>
    </submittedName>
</protein>
<dbReference type="PANTHER" id="PTHR42919:SF20">
    <property type="entry name" value="GCN5-RELATED N-ACETYLTRANSFERASE 10, CHLOROPLASTIC"/>
    <property type="match status" value="1"/>
</dbReference>
<dbReference type="eggNOG" id="arCOG00833">
    <property type="taxonomic scope" value="Archaea"/>
</dbReference>
<dbReference type="HOGENOM" id="CLU_013985_23_0_2"/>
<dbReference type="SUPFAM" id="SSF55729">
    <property type="entry name" value="Acyl-CoA N-acyltransferases (Nat)"/>
    <property type="match status" value="1"/>
</dbReference>
<name>G0EFC5_PYRF1</name>
<evidence type="ECO:0000313" key="3">
    <source>
        <dbReference type="Proteomes" id="UP000001037"/>
    </source>
</evidence>
<keyword evidence="2" id="KW-0808">Transferase</keyword>
<keyword evidence="3" id="KW-1185">Reference proteome</keyword>
<dbReference type="KEGG" id="pfm:Pyrfu_0296"/>
<dbReference type="PANTHER" id="PTHR42919">
    <property type="entry name" value="N-ALPHA-ACETYLTRANSFERASE"/>
    <property type="match status" value="1"/>
</dbReference>
<dbReference type="InParanoid" id="G0EFC5"/>
<organism evidence="2 3">
    <name type="scientific">Pyrolobus fumarii (strain DSM 11204 / 1A)</name>
    <dbReference type="NCBI Taxonomy" id="694429"/>
    <lineage>
        <taxon>Archaea</taxon>
        <taxon>Thermoproteota</taxon>
        <taxon>Thermoprotei</taxon>
        <taxon>Desulfurococcales</taxon>
        <taxon>Pyrodictiaceae</taxon>
        <taxon>Pyrolobus</taxon>
    </lineage>
</organism>
<dbReference type="InterPro" id="IPR000182">
    <property type="entry name" value="GNAT_dom"/>
</dbReference>
<sequence>MLRVKLLTGRHCCEHLIVTELREEHLREAYIVEVESFERPYPWEYFRFIAALSSGYSLIAICNGKIAGFVMAVPYEGGLAHIANMAVTPEYRRCKVGSALLSSIEYLLENNGFSLVFLETWVSNHAARRFYEAHGYRAIRIIPGYYEWGEAAVVYVKLLRQGIIGRDVPVLSGSL</sequence>
<dbReference type="CDD" id="cd04301">
    <property type="entry name" value="NAT_SF"/>
    <property type="match status" value="1"/>
</dbReference>
<proteinExistence type="predicted"/>
<dbReference type="STRING" id="694429.Pyrfu_0296"/>
<reference evidence="2 3" key="1">
    <citation type="journal article" date="2011" name="Stand. Genomic Sci.">
        <title>Complete genome sequence of the hyperthermophilic chemolithoautotroph Pyrolobus fumarii type strain (1A).</title>
        <authorList>
            <person name="Anderson I."/>
            <person name="Goker M."/>
            <person name="Nolan M."/>
            <person name="Lucas S."/>
            <person name="Hammon N."/>
            <person name="Deshpande S."/>
            <person name="Cheng J.F."/>
            <person name="Tapia R."/>
            <person name="Han C."/>
            <person name="Goodwin L."/>
            <person name="Pitluck S."/>
            <person name="Huntemann M."/>
            <person name="Liolios K."/>
            <person name="Ivanova N."/>
            <person name="Pagani I."/>
            <person name="Mavromatis K."/>
            <person name="Ovchinikova G."/>
            <person name="Pati A."/>
            <person name="Chen A."/>
            <person name="Palaniappan K."/>
            <person name="Land M."/>
            <person name="Hauser L."/>
            <person name="Brambilla E.M."/>
            <person name="Huber H."/>
            <person name="Yasawong M."/>
            <person name="Rohde M."/>
            <person name="Spring S."/>
            <person name="Abt B."/>
            <person name="Sikorski J."/>
            <person name="Wirth R."/>
            <person name="Detter J.C."/>
            <person name="Woyke T."/>
            <person name="Bristow J."/>
            <person name="Eisen J.A."/>
            <person name="Markowitz V."/>
            <person name="Hugenholtz P."/>
            <person name="Kyrpides N.C."/>
            <person name="Klenk H.P."/>
            <person name="Lapidus A."/>
        </authorList>
    </citation>
    <scope>NUCLEOTIDE SEQUENCE [LARGE SCALE GENOMIC DNA]</scope>
    <source>
        <strain evidence="3">DSM 11204 / 1A</strain>
    </source>
</reference>
<evidence type="ECO:0000259" key="1">
    <source>
        <dbReference type="PROSITE" id="PS51186"/>
    </source>
</evidence>
<dbReference type="Proteomes" id="UP000001037">
    <property type="component" value="Chromosome"/>
</dbReference>
<gene>
    <name evidence="2" type="ordered locus">Pyrfu_0296</name>
</gene>
<dbReference type="InterPro" id="IPR016181">
    <property type="entry name" value="Acyl_CoA_acyltransferase"/>
</dbReference>
<dbReference type="EMBL" id="CP002838">
    <property type="protein sequence ID" value="AEM38168.1"/>
    <property type="molecule type" value="Genomic_DNA"/>
</dbReference>